<keyword evidence="4" id="KW-1185">Reference proteome</keyword>
<keyword evidence="2" id="KW-0812">Transmembrane</keyword>
<feature type="non-terminal residue" evidence="3">
    <location>
        <position position="1"/>
    </location>
</feature>
<protein>
    <submittedName>
        <fullName evidence="3">Uncharacterized protein</fullName>
    </submittedName>
</protein>
<name>A0A1Y2HS24_9FUNG</name>
<dbReference type="Proteomes" id="UP000193411">
    <property type="component" value="Unassembled WGS sequence"/>
</dbReference>
<feature type="transmembrane region" description="Helical" evidence="2">
    <location>
        <begin position="25"/>
        <end position="42"/>
    </location>
</feature>
<feature type="compositionally biased region" description="Pro residues" evidence="1">
    <location>
        <begin position="103"/>
        <end position="113"/>
    </location>
</feature>
<proteinExistence type="predicted"/>
<organism evidence="3 4">
    <name type="scientific">Catenaria anguillulae PL171</name>
    <dbReference type="NCBI Taxonomy" id="765915"/>
    <lineage>
        <taxon>Eukaryota</taxon>
        <taxon>Fungi</taxon>
        <taxon>Fungi incertae sedis</taxon>
        <taxon>Blastocladiomycota</taxon>
        <taxon>Blastocladiomycetes</taxon>
        <taxon>Blastocladiales</taxon>
        <taxon>Catenariaceae</taxon>
        <taxon>Catenaria</taxon>
    </lineage>
</organism>
<feature type="region of interest" description="Disordered" evidence="1">
    <location>
        <begin position="58"/>
        <end position="121"/>
    </location>
</feature>
<accession>A0A1Y2HS24</accession>
<reference evidence="3 4" key="1">
    <citation type="submission" date="2016-07" db="EMBL/GenBank/DDBJ databases">
        <title>Pervasive Adenine N6-methylation of Active Genes in Fungi.</title>
        <authorList>
            <consortium name="DOE Joint Genome Institute"/>
            <person name="Mondo S.J."/>
            <person name="Dannebaum R.O."/>
            <person name="Kuo R.C."/>
            <person name="Labutti K."/>
            <person name="Haridas S."/>
            <person name="Kuo A."/>
            <person name="Salamov A."/>
            <person name="Ahrendt S.R."/>
            <person name="Lipzen A."/>
            <person name="Sullivan W."/>
            <person name="Andreopoulos W.B."/>
            <person name="Clum A."/>
            <person name="Lindquist E."/>
            <person name="Daum C."/>
            <person name="Ramamoorthy G.K."/>
            <person name="Gryganskyi A."/>
            <person name="Culley D."/>
            <person name="Magnuson J.K."/>
            <person name="James T.Y."/>
            <person name="O'Malley M.A."/>
            <person name="Stajich J.E."/>
            <person name="Spatafora J.W."/>
            <person name="Visel A."/>
            <person name="Grigoriev I.V."/>
        </authorList>
    </citation>
    <scope>NUCLEOTIDE SEQUENCE [LARGE SCALE GENOMIC DNA]</scope>
    <source>
        <strain evidence="3 4">PL171</strain>
    </source>
</reference>
<dbReference type="AlphaFoldDB" id="A0A1Y2HS24"/>
<gene>
    <name evidence="3" type="ORF">BCR44DRAFT_40751</name>
</gene>
<sequence length="190" mass="19068">CLLLFSEFSFFDHEYLPPMALSQRPVLIVLAMIMVILAASVARSAPVQQHSQEIESLAVATQQPPKASSPSPPSPPQMQQPPQRGQVPTPPPQNVCTMNGQPIPCPRTPPPPTAGSGGNKGLIGGGGLSSAIGGVVGGVLDAAGQVVGVVQDVGAKVPIVSPIVDAAADVAAGGVNIVGGVVDVGRQVGI</sequence>
<dbReference type="EMBL" id="MCFL01000013">
    <property type="protein sequence ID" value="ORZ37397.1"/>
    <property type="molecule type" value="Genomic_DNA"/>
</dbReference>
<keyword evidence="2" id="KW-1133">Transmembrane helix</keyword>
<evidence type="ECO:0000313" key="3">
    <source>
        <dbReference type="EMBL" id="ORZ37397.1"/>
    </source>
</evidence>
<feature type="compositionally biased region" description="Pro residues" evidence="1">
    <location>
        <begin position="70"/>
        <end position="79"/>
    </location>
</feature>
<evidence type="ECO:0000313" key="4">
    <source>
        <dbReference type="Proteomes" id="UP000193411"/>
    </source>
</evidence>
<keyword evidence="2" id="KW-0472">Membrane</keyword>
<evidence type="ECO:0000256" key="1">
    <source>
        <dbReference type="SAM" id="MobiDB-lite"/>
    </source>
</evidence>
<comment type="caution">
    <text evidence="3">The sequence shown here is derived from an EMBL/GenBank/DDBJ whole genome shotgun (WGS) entry which is preliminary data.</text>
</comment>
<evidence type="ECO:0000256" key="2">
    <source>
        <dbReference type="SAM" id="Phobius"/>
    </source>
</evidence>